<evidence type="ECO:0000259" key="4">
    <source>
        <dbReference type="Pfam" id="PF07727"/>
    </source>
</evidence>
<evidence type="ECO:0000256" key="2">
    <source>
        <dbReference type="ARBA" id="ARBA00022801"/>
    </source>
</evidence>
<dbReference type="EnsemblPlants" id="AUR62041511-RA">
    <property type="protein sequence ID" value="AUR62041511-RA:cds"/>
    <property type="gene ID" value="AUR62041511"/>
</dbReference>
<reference evidence="6" key="1">
    <citation type="journal article" date="2017" name="Nature">
        <title>The genome of Chenopodium quinoa.</title>
        <authorList>
            <person name="Jarvis D.E."/>
            <person name="Ho Y.S."/>
            <person name="Lightfoot D.J."/>
            <person name="Schmoeckel S.M."/>
            <person name="Li B."/>
            <person name="Borm T.J.A."/>
            <person name="Ohyanagi H."/>
            <person name="Mineta K."/>
            <person name="Michell C.T."/>
            <person name="Saber N."/>
            <person name="Kharbatia N.M."/>
            <person name="Rupper R.R."/>
            <person name="Sharp A.R."/>
            <person name="Dally N."/>
            <person name="Boughton B.A."/>
            <person name="Woo Y.H."/>
            <person name="Gao G."/>
            <person name="Schijlen E.G.W.M."/>
            <person name="Guo X."/>
            <person name="Momin A.A."/>
            <person name="Negrao S."/>
            <person name="Al-Babili S."/>
            <person name="Gehring C."/>
            <person name="Roessner U."/>
            <person name="Jung C."/>
            <person name="Murphy K."/>
            <person name="Arold S.T."/>
            <person name="Gojobori T."/>
            <person name="van der Linden C.G."/>
            <person name="van Loo E.N."/>
            <person name="Jellen E.N."/>
            <person name="Maughan P.J."/>
            <person name="Tester M."/>
        </authorList>
    </citation>
    <scope>NUCLEOTIDE SEQUENCE [LARGE SCALE GENOMIC DNA]</scope>
    <source>
        <strain evidence="6">cv. PI 614886</strain>
    </source>
</reference>
<dbReference type="AlphaFoldDB" id="A0A803N703"/>
<feature type="domain" description="GAG-pre-integrase" evidence="5">
    <location>
        <begin position="9"/>
        <end position="76"/>
    </location>
</feature>
<organism evidence="6 7">
    <name type="scientific">Chenopodium quinoa</name>
    <name type="common">Quinoa</name>
    <dbReference type="NCBI Taxonomy" id="63459"/>
    <lineage>
        <taxon>Eukaryota</taxon>
        <taxon>Viridiplantae</taxon>
        <taxon>Streptophyta</taxon>
        <taxon>Embryophyta</taxon>
        <taxon>Tracheophyta</taxon>
        <taxon>Spermatophyta</taxon>
        <taxon>Magnoliopsida</taxon>
        <taxon>eudicotyledons</taxon>
        <taxon>Gunneridae</taxon>
        <taxon>Pentapetalae</taxon>
        <taxon>Caryophyllales</taxon>
        <taxon>Chenopodiaceae</taxon>
        <taxon>Chenopodioideae</taxon>
        <taxon>Atripliceae</taxon>
        <taxon>Chenopodium</taxon>
    </lineage>
</organism>
<dbReference type="GO" id="GO:0016787">
    <property type="term" value="F:hydrolase activity"/>
    <property type="evidence" value="ECO:0007669"/>
    <property type="project" value="UniProtKB-KW"/>
</dbReference>
<evidence type="ECO:0000256" key="3">
    <source>
        <dbReference type="SAM" id="MobiDB-lite"/>
    </source>
</evidence>
<dbReference type="PANTHER" id="PTHR42648">
    <property type="entry name" value="TRANSPOSASE, PUTATIVE-RELATED"/>
    <property type="match status" value="1"/>
</dbReference>
<dbReference type="InterPro" id="IPR025724">
    <property type="entry name" value="GAG-pre-integrase_dom"/>
</dbReference>
<dbReference type="Gramene" id="AUR62041511-RA">
    <property type="protein sequence ID" value="AUR62041511-RA:cds"/>
    <property type="gene ID" value="AUR62041511"/>
</dbReference>
<evidence type="ECO:0000259" key="5">
    <source>
        <dbReference type="Pfam" id="PF13976"/>
    </source>
</evidence>
<dbReference type="Proteomes" id="UP000596660">
    <property type="component" value="Unplaced"/>
</dbReference>
<evidence type="ECO:0000256" key="1">
    <source>
        <dbReference type="ARBA" id="ARBA00022723"/>
    </source>
</evidence>
<accession>A0A803N703</accession>
<evidence type="ECO:0000313" key="6">
    <source>
        <dbReference type="EnsemblPlants" id="AUR62041511-RA:cds"/>
    </source>
</evidence>
<keyword evidence="7" id="KW-1185">Reference proteome</keyword>
<dbReference type="GO" id="GO:0046872">
    <property type="term" value="F:metal ion binding"/>
    <property type="evidence" value="ECO:0007669"/>
    <property type="project" value="UniProtKB-KW"/>
</dbReference>
<dbReference type="InterPro" id="IPR013103">
    <property type="entry name" value="RVT_2"/>
</dbReference>
<dbReference type="CDD" id="cd09272">
    <property type="entry name" value="RNase_HI_RT_Ty1"/>
    <property type="match status" value="1"/>
</dbReference>
<feature type="compositionally biased region" description="Basic and acidic residues" evidence="3">
    <location>
        <begin position="167"/>
        <end position="182"/>
    </location>
</feature>
<sequence length="456" mass="51627">MKGSKVGSLYTLQGSTIVGSANVSTGTMSDSETKLWHSRLGHMGEHCMSELCEKGRFGSLKLGNLGFCEHCVYGKHKRVSFKPAIHNTKGILDYIHSNLWGPSKVLSIGGCNYLLTMTMIEKKTEKRVKTFRTDNGLEFVENEIYKVPFQEWHCIYHDTEEEVELDENSHHEDGPSPRRLREATPQAKKKSIAEERAKRPIKPPMVDSHEAKDGFFEQEQSPKGKIIIGCKWVYKKKEGTPESDGPIYKARVVAKGFTQIEGIDFPEVFSPVVKHSSIRVFLALVAIEDLELHQLDVKTTFLHGELEEEFEVVGKEDHVCRLMKSLYGLKQSPRQWLLSSDFDMKDLGEAKKILGMEIIRDKSAALSTTEAEFMAITEAFKEAKWLKGLVGEFSSYSSLGSVFGNSQSAIHLAKNQNTFYKRTKHIDVTYNFIRDVIAKKELLLKKIGIEENPRTC</sequence>
<dbReference type="Pfam" id="PF07727">
    <property type="entry name" value="RVT_2"/>
    <property type="match status" value="1"/>
</dbReference>
<dbReference type="PANTHER" id="PTHR42648:SF28">
    <property type="entry name" value="TRANSPOSON-ENCODED PROTEIN WITH RIBONUCLEASE H-LIKE AND RETROVIRUS ZINC FINGER-LIKE DOMAINS"/>
    <property type="match status" value="1"/>
</dbReference>
<name>A0A803N703_CHEQI</name>
<dbReference type="OMA" id="DNTELWH"/>
<keyword evidence="1" id="KW-0479">Metal-binding</keyword>
<feature type="region of interest" description="Disordered" evidence="3">
    <location>
        <begin position="163"/>
        <end position="197"/>
    </location>
</feature>
<reference evidence="6" key="2">
    <citation type="submission" date="2021-03" db="UniProtKB">
        <authorList>
            <consortium name="EnsemblPlants"/>
        </authorList>
    </citation>
    <scope>IDENTIFICATION</scope>
</reference>
<evidence type="ECO:0008006" key="8">
    <source>
        <dbReference type="Google" id="ProtNLM"/>
    </source>
</evidence>
<feature type="domain" description="Reverse transcriptase Ty1/copia-type" evidence="4">
    <location>
        <begin position="220"/>
        <end position="336"/>
    </location>
</feature>
<evidence type="ECO:0000313" key="7">
    <source>
        <dbReference type="Proteomes" id="UP000596660"/>
    </source>
</evidence>
<protein>
    <recommendedName>
        <fullName evidence="8">Retrovirus-related Pol polyprotein from transposon TNT 1-94</fullName>
    </recommendedName>
</protein>
<keyword evidence="2" id="KW-0378">Hydrolase</keyword>
<proteinExistence type="predicted"/>
<dbReference type="Pfam" id="PF13976">
    <property type="entry name" value="gag_pre-integrs"/>
    <property type="match status" value="1"/>
</dbReference>
<dbReference type="InterPro" id="IPR039537">
    <property type="entry name" value="Retrotran_Ty1/copia-like"/>
</dbReference>